<protein>
    <submittedName>
        <fullName evidence="2">Uncharacterized protein</fullName>
    </submittedName>
</protein>
<feature type="transmembrane region" description="Helical" evidence="1">
    <location>
        <begin position="28"/>
        <end position="52"/>
    </location>
</feature>
<keyword evidence="1" id="KW-1133">Transmembrane helix</keyword>
<evidence type="ECO:0000313" key="3">
    <source>
        <dbReference type="Proteomes" id="UP001341840"/>
    </source>
</evidence>
<gene>
    <name evidence="2" type="ORF">PIB30_011879</name>
</gene>
<sequence length="118" mass="13337">MGHGRDAQQVVSELWFAALSDLPHQKRIILCVGELFVVVCVGYCCVATMVSFSSAVKFDIEKFDGRMVFDLWQVQVKDVLIQSGIHKVRKVRTAMEEDVLLAGPQLHMGICWRLMQVV</sequence>
<dbReference type="Proteomes" id="UP001341840">
    <property type="component" value="Unassembled WGS sequence"/>
</dbReference>
<proteinExistence type="predicted"/>
<evidence type="ECO:0000313" key="2">
    <source>
        <dbReference type="EMBL" id="MED6156149.1"/>
    </source>
</evidence>
<reference evidence="2 3" key="1">
    <citation type="journal article" date="2023" name="Plants (Basel)">
        <title>Bridging the Gap: Combining Genomics and Transcriptomics Approaches to Understand Stylosanthes scabra, an Orphan Legume from the Brazilian Caatinga.</title>
        <authorList>
            <person name="Ferreira-Neto J.R.C."/>
            <person name="da Silva M.D."/>
            <person name="Binneck E."/>
            <person name="de Melo N.F."/>
            <person name="da Silva R.H."/>
            <person name="de Melo A.L.T.M."/>
            <person name="Pandolfi V."/>
            <person name="Bustamante F.O."/>
            <person name="Brasileiro-Vidal A.C."/>
            <person name="Benko-Iseppon A.M."/>
        </authorList>
    </citation>
    <scope>NUCLEOTIDE SEQUENCE [LARGE SCALE GENOMIC DNA]</scope>
    <source>
        <tissue evidence="2">Leaves</tissue>
    </source>
</reference>
<keyword evidence="1" id="KW-0812">Transmembrane</keyword>
<evidence type="ECO:0000256" key="1">
    <source>
        <dbReference type="SAM" id="Phobius"/>
    </source>
</evidence>
<dbReference type="EMBL" id="JASCZI010120858">
    <property type="protein sequence ID" value="MED6156149.1"/>
    <property type="molecule type" value="Genomic_DNA"/>
</dbReference>
<accession>A0ABU6U5V8</accession>
<name>A0ABU6U5V8_9FABA</name>
<organism evidence="2 3">
    <name type="scientific">Stylosanthes scabra</name>
    <dbReference type="NCBI Taxonomy" id="79078"/>
    <lineage>
        <taxon>Eukaryota</taxon>
        <taxon>Viridiplantae</taxon>
        <taxon>Streptophyta</taxon>
        <taxon>Embryophyta</taxon>
        <taxon>Tracheophyta</taxon>
        <taxon>Spermatophyta</taxon>
        <taxon>Magnoliopsida</taxon>
        <taxon>eudicotyledons</taxon>
        <taxon>Gunneridae</taxon>
        <taxon>Pentapetalae</taxon>
        <taxon>rosids</taxon>
        <taxon>fabids</taxon>
        <taxon>Fabales</taxon>
        <taxon>Fabaceae</taxon>
        <taxon>Papilionoideae</taxon>
        <taxon>50 kb inversion clade</taxon>
        <taxon>dalbergioids sensu lato</taxon>
        <taxon>Dalbergieae</taxon>
        <taxon>Pterocarpus clade</taxon>
        <taxon>Stylosanthes</taxon>
    </lineage>
</organism>
<comment type="caution">
    <text evidence="2">The sequence shown here is derived from an EMBL/GenBank/DDBJ whole genome shotgun (WGS) entry which is preliminary data.</text>
</comment>
<keyword evidence="3" id="KW-1185">Reference proteome</keyword>
<keyword evidence="1" id="KW-0472">Membrane</keyword>